<dbReference type="Pfam" id="PF00392">
    <property type="entry name" value="GntR"/>
    <property type="match status" value="1"/>
</dbReference>
<dbReference type="Gene3D" id="1.20.120.530">
    <property type="entry name" value="GntR ligand-binding domain-like"/>
    <property type="match status" value="1"/>
</dbReference>
<dbReference type="SUPFAM" id="SSF46785">
    <property type="entry name" value="Winged helix' DNA-binding domain"/>
    <property type="match status" value="1"/>
</dbReference>
<evidence type="ECO:0000256" key="2">
    <source>
        <dbReference type="ARBA" id="ARBA00023125"/>
    </source>
</evidence>
<evidence type="ECO:0000256" key="1">
    <source>
        <dbReference type="ARBA" id="ARBA00023015"/>
    </source>
</evidence>
<dbReference type="PROSITE" id="PS50949">
    <property type="entry name" value="HTH_GNTR"/>
    <property type="match status" value="1"/>
</dbReference>
<evidence type="ECO:0000313" key="5">
    <source>
        <dbReference type="EMBL" id="VZH85745.1"/>
    </source>
</evidence>
<dbReference type="SUPFAM" id="SSF48008">
    <property type="entry name" value="GntR ligand-binding domain-like"/>
    <property type="match status" value="1"/>
</dbReference>
<dbReference type="Pfam" id="PF07729">
    <property type="entry name" value="FCD"/>
    <property type="match status" value="1"/>
</dbReference>
<feature type="domain" description="HTH gntR-type" evidence="4">
    <location>
        <begin position="20"/>
        <end position="87"/>
    </location>
</feature>
<gene>
    <name evidence="5" type="ORF">FRC0190_01683</name>
</gene>
<dbReference type="Gene3D" id="1.10.10.10">
    <property type="entry name" value="Winged helix-like DNA-binding domain superfamily/Winged helix DNA-binding domain"/>
    <property type="match status" value="1"/>
</dbReference>
<organism evidence="5 6">
    <name type="scientific">Corynebacterium rouxii</name>
    <dbReference type="NCBI Taxonomy" id="2719119"/>
    <lineage>
        <taxon>Bacteria</taxon>
        <taxon>Bacillati</taxon>
        <taxon>Actinomycetota</taxon>
        <taxon>Actinomycetes</taxon>
        <taxon>Mycobacteriales</taxon>
        <taxon>Corynebacteriaceae</taxon>
        <taxon>Corynebacterium</taxon>
    </lineage>
</organism>
<dbReference type="GO" id="GO:0003677">
    <property type="term" value="F:DNA binding"/>
    <property type="evidence" value="ECO:0007669"/>
    <property type="project" value="UniProtKB-KW"/>
</dbReference>
<dbReference type="InterPro" id="IPR000524">
    <property type="entry name" value="Tscrpt_reg_HTH_GntR"/>
</dbReference>
<dbReference type="PANTHER" id="PTHR43537">
    <property type="entry name" value="TRANSCRIPTIONAL REGULATOR, GNTR FAMILY"/>
    <property type="match status" value="1"/>
</dbReference>
<protein>
    <submittedName>
        <fullName evidence="5">GntR family transcriptional regulator</fullName>
    </submittedName>
</protein>
<dbReference type="SMART" id="SM00345">
    <property type="entry name" value="HTH_GNTR"/>
    <property type="match status" value="1"/>
</dbReference>
<accession>A0A6I8MHR8</accession>
<evidence type="ECO:0000259" key="4">
    <source>
        <dbReference type="PROSITE" id="PS50949"/>
    </source>
</evidence>
<dbReference type="GO" id="GO:0003700">
    <property type="term" value="F:DNA-binding transcription factor activity"/>
    <property type="evidence" value="ECO:0007669"/>
    <property type="project" value="InterPro"/>
</dbReference>
<keyword evidence="1" id="KW-0805">Transcription regulation</keyword>
<reference evidence="5 6" key="1">
    <citation type="submission" date="2019-11" db="EMBL/GenBank/DDBJ databases">
        <authorList>
            <person name="Brisse S."/>
        </authorList>
    </citation>
    <scope>NUCLEOTIDE SEQUENCE [LARGE SCALE GENOMIC DNA]</scope>
    <source>
        <strain evidence="5">FRC0190</strain>
    </source>
</reference>
<proteinExistence type="predicted"/>
<keyword evidence="2" id="KW-0238">DNA-binding</keyword>
<dbReference type="RefSeq" id="WP_155873532.1">
    <property type="nucleotide sequence ID" value="NZ_CP168248.1"/>
</dbReference>
<evidence type="ECO:0000313" key="6">
    <source>
        <dbReference type="Proteomes" id="UP000423525"/>
    </source>
</evidence>
<evidence type="ECO:0000256" key="3">
    <source>
        <dbReference type="ARBA" id="ARBA00023163"/>
    </source>
</evidence>
<dbReference type="AlphaFoldDB" id="A0A6I8MHR8"/>
<dbReference type="InterPro" id="IPR036388">
    <property type="entry name" value="WH-like_DNA-bd_sf"/>
</dbReference>
<dbReference type="InterPro" id="IPR036390">
    <property type="entry name" value="WH_DNA-bd_sf"/>
</dbReference>
<sequence length="227" mass="25679">MSYSQHDPHVAALLDDTSELPAAERAYLYLKQQITHGHLSDNDMISEGDIGKVLSLSRTPVREAFLRLETEGFLRLYPKRGALIVPLGAEDIRDIYESRYLIEAHSAMKVAQLPSTQRTAIVAALETTIEKQEEALSRERLDLYTDFDAEFHQHIMKAAGNEILAHLYNSLRDKQARITSRIVTRNADNAQVFVQGHKQLILAIRDGNSDAYQQVLSEHLATSQHQF</sequence>
<keyword evidence="3" id="KW-0804">Transcription</keyword>
<name>A0A6I8MHR8_9CORY</name>
<dbReference type="KEGG" id="crf:FRC0190_01683"/>
<dbReference type="SMART" id="SM00895">
    <property type="entry name" value="FCD"/>
    <property type="match status" value="1"/>
</dbReference>
<dbReference type="PANTHER" id="PTHR43537:SF24">
    <property type="entry name" value="GLUCONATE OPERON TRANSCRIPTIONAL REPRESSOR"/>
    <property type="match status" value="1"/>
</dbReference>
<dbReference type="Proteomes" id="UP000423525">
    <property type="component" value="Chromosome"/>
</dbReference>
<dbReference type="InterPro" id="IPR008920">
    <property type="entry name" value="TF_FadR/GntR_C"/>
</dbReference>
<dbReference type="EMBL" id="LR738855">
    <property type="protein sequence ID" value="VZH85745.1"/>
    <property type="molecule type" value="Genomic_DNA"/>
</dbReference>
<dbReference type="InterPro" id="IPR011711">
    <property type="entry name" value="GntR_C"/>
</dbReference>